<evidence type="ECO:0000313" key="8">
    <source>
        <dbReference type="Proteomes" id="UP001274830"/>
    </source>
</evidence>
<dbReference type="InterPro" id="IPR015943">
    <property type="entry name" value="WD40/YVTN_repeat-like_dom_sf"/>
</dbReference>
<dbReference type="InterPro" id="IPR019775">
    <property type="entry name" value="WD40_repeat_CS"/>
</dbReference>
<dbReference type="PROSITE" id="PS00678">
    <property type="entry name" value="WD_REPEATS_1"/>
    <property type="match status" value="2"/>
</dbReference>
<keyword evidence="4" id="KW-0234">DNA repair</keyword>
<reference evidence="7" key="1">
    <citation type="submission" date="2023-07" db="EMBL/GenBank/DDBJ databases">
        <title>Black Yeasts Isolated from many extreme environments.</title>
        <authorList>
            <person name="Coleine C."/>
            <person name="Stajich J.E."/>
            <person name="Selbmann L."/>
        </authorList>
    </citation>
    <scope>NUCLEOTIDE SEQUENCE</scope>
    <source>
        <strain evidence="7">CCFEE 5485</strain>
    </source>
</reference>
<dbReference type="PROSITE" id="PS50082">
    <property type="entry name" value="WD_REPEATS_2"/>
    <property type="match status" value="3"/>
</dbReference>
<dbReference type="PROSITE" id="PS50294">
    <property type="entry name" value="WD_REPEATS_REGION"/>
    <property type="match status" value="3"/>
</dbReference>
<accession>A0AAE0WTY9</accession>
<evidence type="ECO:0000256" key="2">
    <source>
        <dbReference type="ARBA" id="ARBA00022737"/>
    </source>
</evidence>
<feature type="repeat" description="WD" evidence="5">
    <location>
        <begin position="260"/>
        <end position="301"/>
    </location>
</feature>
<dbReference type="InterPro" id="IPR036322">
    <property type="entry name" value="WD40_repeat_dom_sf"/>
</dbReference>
<feature type="repeat" description="WD" evidence="5">
    <location>
        <begin position="49"/>
        <end position="91"/>
    </location>
</feature>
<evidence type="ECO:0000256" key="3">
    <source>
        <dbReference type="ARBA" id="ARBA00022763"/>
    </source>
</evidence>
<evidence type="ECO:0000256" key="6">
    <source>
        <dbReference type="SAM" id="MobiDB-lite"/>
    </source>
</evidence>
<dbReference type="InterPro" id="IPR042238">
    <property type="entry name" value="Rad28/ERCC8/Ckn1/ATCSA-1"/>
</dbReference>
<dbReference type="GO" id="GO:0000109">
    <property type="term" value="C:nucleotide-excision repair complex"/>
    <property type="evidence" value="ECO:0007669"/>
    <property type="project" value="TreeGrafter"/>
</dbReference>
<dbReference type="SMART" id="SM00320">
    <property type="entry name" value="WD40"/>
    <property type="match status" value="5"/>
</dbReference>
<keyword evidence="3" id="KW-0227">DNA damage</keyword>
<protein>
    <recommendedName>
        <fullName evidence="9">DNA excision repair protein ERCC-8</fullName>
    </recommendedName>
</protein>
<comment type="caution">
    <text evidence="7">The sequence shown here is derived from an EMBL/GenBank/DDBJ whole genome shotgun (WGS) entry which is preliminary data.</text>
</comment>
<dbReference type="PANTHER" id="PTHR46202:SF1">
    <property type="entry name" value="DNA EXCISION REPAIR PROTEIN ERCC-8"/>
    <property type="match status" value="1"/>
</dbReference>
<dbReference type="Gene3D" id="2.130.10.10">
    <property type="entry name" value="YVTN repeat-like/Quinoprotein amine dehydrogenase"/>
    <property type="match status" value="1"/>
</dbReference>
<feature type="region of interest" description="Disordered" evidence="6">
    <location>
        <begin position="407"/>
        <end position="435"/>
    </location>
</feature>
<dbReference type="PRINTS" id="PR00320">
    <property type="entry name" value="GPROTEINBRPT"/>
</dbReference>
<evidence type="ECO:0008006" key="9">
    <source>
        <dbReference type="Google" id="ProtNLM"/>
    </source>
</evidence>
<evidence type="ECO:0000256" key="5">
    <source>
        <dbReference type="PROSITE-ProRule" id="PRU00221"/>
    </source>
</evidence>
<evidence type="ECO:0000313" key="7">
    <source>
        <dbReference type="EMBL" id="KAK3677724.1"/>
    </source>
</evidence>
<dbReference type="Proteomes" id="UP001274830">
    <property type="component" value="Unassembled WGS sequence"/>
</dbReference>
<dbReference type="Pfam" id="PF00400">
    <property type="entry name" value="WD40"/>
    <property type="match status" value="4"/>
</dbReference>
<keyword evidence="1 5" id="KW-0853">WD repeat</keyword>
<organism evidence="7 8">
    <name type="scientific">Recurvomyces mirabilis</name>
    <dbReference type="NCBI Taxonomy" id="574656"/>
    <lineage>
        <taxon>Eukaryota</taxon>
        <taxon>Fungi</taxon>
        <taxon>Dikarya</taxon>
        <taxon>Ascomycota</taxon>
        <taxon>Pezizomycotina</taxon>
        <taxon>Dothideomycetes</taxon>
        <taxon>Dothideomycetidae</taxon>
        <taxon>Mycosphaerellales</taxon>
        <taxon>Teratosphaeriaceae</taxon>
        <taxon>Recurvomyces</taxon>
    </lineage>
</organism>
<evidence type="ECO:0000256" key="1">
    <source>
        <dbReference type="ARBA" id="ARBA00022574"/>
    </source>
</evidence>
<dbReference type="InterPro" id="IPR001680">
    <property type="entry name" value="WD40_rpt"/>
</dbReference>
<dbReference type="EMBL" id="JAUTXT010000006">
    <property type="protein sequence ID" value="KAK3677724.1"/>
    <property type="molecule type" value="Genomic_DNA"/>
</dbReference>
<name>A0AAE0WTY9_9PEZI</name>
<dbReference type="GO" id="GO:0000209">
    <property type="term" value="P:protein polyubiquitination"/>
    <property type="evidence" value="ECO:0007669"/>
    <property type="project" value="TreeGrafter"/>
</dbReference>
<dbReference type="SUPFAM" id="SSF50978">
    <property type="entry name" value="WD40 repeat-like"/>
    <property type="match status" value="1"/>
</dbReference>
<dbReference type="PANTHER" id="PTHR46202">
    <property type="entry name" value="DNA EXCISION REPAIR PROTEIN ERCC-8"/>
    <property type="match status" value="1"/>
</dbReference>
<feature type="repeat" description="WD" evidence="5">
    <location>
        <begin position="192"/>
        <end position="234"/>
    </location>
</feature>
<keyword evidence="2" id="KW-0677">Repeat</keyword>
<evidence type="ECO:0000256" key="4">
    <source>
        <dbReference type="ARBA" id="ARBA00023204"/>
    </source>
</evidence>
<dbReference type="GO" id="GO:0006283">
    <property type="term" value="P:transcription-coupled nucleotide-excision repair"/>
    <property type="evidence" value="ECO:0007669"/>
    <property type="project" value="InterPro"/>
</dbReference>
<dbReference type="GO" id="GO:0043161">
    <property type="term" value="P:proteasome-mediated ubiquitin-dependent protein catabolic process"/>
    <property type="evidence" value="ECO:0007669"/>
    <property type="project" value="TreeGrafter"/>
</dbReference>
<proteinExistence type="predicted"/>
<dbReference type="AlphaFoldDB" id="A0AAE0WTY9"/>
<keyword evidence="8" id="KW-1185">Reference proteome</keyword>
<sequence>MNSYLLNRQLGTISHQGLARAQNQRLLESLQANSKVQFRNRGSSGNQGNTAHAAGVASIAIDRFEGRYLLSGGADSSVSIWDLEAAQASDDGSFIHTPLAKALRTSTTESLGITHVSFYPFDSLAFLTSGYDRTLKVFSSETLQASGTFDLGSTVYSHATSNIASHLLIACASQHPAVKLVDLQSGSSTHSLAGHAGSVLSVSWHPKNEHILASGATDGTCRLWDIRRSASSLGVLDFDDSVGLGGYDAIGTGARRRERGKAHNGAVNGITWSEDGRFMITMGHDERMRVWQMTTGGNTLVNFGPSLKNTLTTTLTPLIPPAYLSAPGTDTIYYPNPGEILALDLHNGRLLKKLRAPALQKPQSGRSIGNLSTRITSMAWRAHTVELYSAHGDGTIRAWCPWTDDDDVGDREGVEDDDQHREDDETAERKRKRDELDHIVQDLTKKRVTYS</sequence>
<gene>
    <name evidence="7" type="ORF">LTR78_002574</name>
</gene>
<dbReference type="InterPro" id="IPR020472">
    <property type="entry name" value="WD40_PAC1"/>
</dbReference>
<dbReference type="GO" id="GO:0031464">
    <property type="term" value="C:Cul4A-RING E3 ubiquitin ligase complex"/>
    <property type="evidence" value="ECO:0007669"/>
    <property type="project" value="TreeGrafter"/>
</dbReference>
<feature type="compositionally biased region" description="Acidic residues" evidence="6">
    <location>
        <begin position="407"/>
        <end position="417"/>
    </location>
</feature>